<keyword evidence="6" id="KW-0808">Transferase</keyword>
<dbReference type="InterPro" id="IPR001841">
    <property type="entry name" value="Znf_RING"/>
</dbReference>
<dbReference type="EC" id="2.3.2.31" evidence="3"/>
<dbReference type="SMART" id="SM00647">
    <property type="entry name" value="IBR"/>
    <property type="match status" value="2"/>
</dbReference>
<evidence type="ECO:0000256" key="7">
    <source>
        <dbReference type="ARBA" id="ARBA00022723"/>
    </source>
</evidence>
<dbReference type="InterPro" id="IPR047564">
    <property type="entry name" value="Rcat_RBR_ANKIB1"/>
</dbReference>
<keyword evidence="12" id="KW-0528">Neurotoxin</keyword>
<accession>A0ABM1SK36</accession>
<proteinExistence type="predicted"/>
<evidence type="ECO:0000256" key="6">
    <source>
        <dbReference type="ARBA" id="ARBA00022679"/>
    </source>
</evidence>
<keyword evidence="11" id="KW-0862">Zinc</keyword>
<dbReference type="Pfam" id="PF01485">
    <property type="entry name" value="IBR"/>
    <property type="match status" value="1"/>
</dbReference>
<feature type="domain" description="RING-type" evidence="18">
    <location>
        <begin position="314"/>
        <end position="557"/>
    </location>
</feature>
<evidence type="ECO:0000256" key="12">
    <source>
        <dbReference type="ARBA" id="ARBA00023028"/>
    </source>
</evidence>
<evidence type="ECO:0000256" key="1">
    <source>
        <dbReference type="ARBA" id="ARBA00001798"/>
    </source>
</evidence>
<gene>
    <name evidence="20" type="primary">LOC106461355</name>
</gene>
<dbReference type="SUPFAM" id="SSF57850">
    <property type="entry name" value="RING/U-box"/>
    <property type="match status" value="3"/>
</dbReference>
<dbReference type="SMART" id="SM00248">
    <property type="entry name" value="ANK"/>
    <property type="match status" value="3"/>
</dbReference>
<dbReference type="InterPro" id="IPR044066">
    <property type="entry name" value="TRIAD_supradom"/>
</dbReference>
<comment type="catalytic activity">
    <reaction evidence="1">
        <text>[E2 ubiquitin-conjugating enzyme]-S-ubiquitinyl-L-cysteine + [acceptor protein]-L-lysine = [E2 ubiquitin-conjugating enzyme]-L-cysteine + [acceptor protein]-N(6)-ubiquitinyl-L-lysine.</text>
        <dbReference type="EC" id="2.3.2.31"/>
    </reaction>
</comment>
<reference evidence="20" key="1">
    <citation type="submission" date="2025-08" db="UniProtKB">
        <authorList>
            <consortium name="RefSeq"/>
        </authorList>
    </citation>
    <scope>IDENTIFICATION</scope>
    <source>
        <tissue evidence="20">Muscle</tissue>
    </source>
</reference>
<dbReference type="InterPro" id="IPR013083">
    <property type="entry name" value="Znf_RING/FYVE/PHD"/>
</dbReference>
<feature type="domain" description="RING-type" evidence="17">
    <location>
        <begin position="318"/>
        <end position="367"/>
    </location>
</feature>
<evidence type="ECO:0000256" key="15">
    <source>
        <dbReference type="PROSITE-ProRule" id="PRU00175"/>
    </source>
</evidence>
<dbReference type="PANTHER" id="PTHR11685">
    <property type="entry name" value="RBR FAMILY RING FINGER AND IBR DOMAIN-CONTAINING"/>
    <property type="match status" value="1"/>
</dbReference>
<evidence type="ECO:0000256" key="14">
    <source>
        <dbReference type="PROSITE-ProRule" id="PRU00023"/>
    </source>
</evidence>
<dbReference type="CDD" id="cd20361">
    <property type="entry name" value="Rcat_RBR_ANKIB1"/>
    <property type="match status" value="1"/>
</dbReference>
<evidence type="ECO:0000313" key="20">
    <source>
        <dbReference type="RefSeq" id="XP_022243992.1"/>
    </source>
</evidence>
<protein>
    <recommendedName>
        <fullName evidence="3">RBR-type E3 ubiquitin transferase</fullName>
        <ecNumber evidence="3">2.3.2.31</ecNumber>
    </recommendedName>
</protein>
<keyword evidence="19" id="KW-1185">Reference proteome</keyword>
<keyword evidence="4" id="KW-0268">Exocytosis</keyword>
<evidence type="ECO:0000256" key="13">
    <source>
        <dbReference type="ARBA" id="ARBA00023298"/>
    </source>
</evidence>
<dbReference type="PROSITE" id="PS50089">
    <property type="entry name" value="ZF_RING_2"/>
    <property type="match status" value="1"/>
</dbReference>
<dbReference type="Pfam" id="PF13445">
    <property type="entry name" value="zf-RING_UBOX"/>
    <property type="match status" value="1"/>
</dbReference>
<name>A0ABM1SK36_LIMPO</name>
<dbReference type="PROSITE" id="PS00518">
    <property type="entry name" value="ZF_RING_1"/>
    <property type="match status" value="1"/>
</dbReference>
<evidence type="ECO:0000256" key="9">
    <source>
        <dbReference type="ARBA" id="ARBA00022771"/>
    </source>
</evidence>
<dbReference type="InterPro" id="IPR002110">
    <property type="entry name" value="Ankyrin_rpt"/>
</dbReference>
<keyword evidence="14" id="KW-0040">ANK repeat</keyword>
<feature type="region of interest" description="Disordered" evidence="16">
    <location>
        <begin position="988"/>
        <end position="1007"/>
    </location>
</feature>
<dbReference type="GeneID" id="106461355"/>
<evidence type="ECO:0000256" key="5">
    <source>
        <dbReference type="ARBA" id="ARBA00022537"/>
    </source>
</evidence>
<evidence type="ECO:0000256" key="11">
    <source>
        <dbReference type="ARBA" id="ARBA00022833"/>
    </source>
</evidence>
<sequence>MGSASSKFRKHLQKCDEYAALQVFQNTPELRRTLDPNCSYGDSLQHNTPLHLAAKHAMKPLLRIFLNELGGNPNKKNGSNKTALHLACQGNLIRSLSTQERRAACVSLILQWRGPLLANGEEERINLSAVDEEGNTSLHYAAATGLKKCVELLSGHGAPLFIENNDKDTACDLAERAEHEDIAHFLESKMLFSTDSGCTSLENDFCCENLEDYTGLRQQDLQEAKDQLLVETADMLHVPLFTAEALLRNYEWSRETLLEAWVSDPVACCQKSGVQPPPSALQQLSTASVLDIQSEDEYLNKAITSVNNIDSAKKEFLCEICASFITKDKDPVHVPCLHNFCQSCWKGYLTVKIQDGDAHSIMCPAYKCPHLVPVDVIEKLVSPEMVRRYLQFDIEAFVESNPNIKWCPFPGCGQAVRLPENEITTPEFVAIPNTSPPSPVSHAVDCGNGHYFCWECLSEAHAPCDCDRWREWHAKIAEIKPEELRTTCARTEDAANCLWLVTNSKPCPSCKSPIQKNEGCNHMKCSKCKHDFCWVCLESWKRHSSATGGYFRCNRYDAVHKAEERTGMLICEAEAKNKQMQELKRFVHYYTRFKNHENSHKHDLEEAAEKLSEMVARPYLRTPRDKIIQSTIYCRRKRHEFVTAVSKGLIPPETPPSLRRTKHRRYPGLMGIDSVEDEQISQAIMASLWDMDPQNPWVKDVQGRHSNLSAIYDWPDCDSDDSEAYAHNALTVSILGVCARKGCQKARARNPRTGTLHEYCSLQCLQNYTEGVEDRNHLTYELDYSMDLLIALEMSRLQMIEDMNRVQLSRTESTVKVTEDTYQNDMNNATPVKHNAVISNTISACATTNTTTTISVSENQEKEPHESTEKEVFEDPKSCDNQQVTSSDSLEHFMLETAVPPPEEFRGDDQTFWNPSESLLEPQPNVCAGHGETTSDLTFLANLQFFMKGSEEDCPYSLKNLSQENNTAEKIQKNLPSYSQDYNLVNEGCHVDQSTNNDQPNEEELLQ</sequence>
<keyword evidence="5" id="KW-1052">Target cell membrane</keyword>
<dbReference type="PROSITE" id="PS51873">
    <property type="entry name" value="TRIAD"/>
    <property type="match status" value="1"/>
</dbReference>
<dbReference type="SUPFAM" id="SSF48403">
    <property type="entry name" value="Ankyrin repeat"/>
    <property type="match status" value="1"/>
</dbReference>
<dbReference type="PROSITE" id="PS50297">
    <property type="entry name" value="ANK_REP_REGION"/>
    <property type="match status" value="1"/>
</dbReference>
<keyword evidence="12" id="KW-0800">Toxin</keyword>
<dbReference type="Proteomes" id="UP000694941">
    <property type="component" value="Unplaced"/>
</dbReference>
<dbReference type="RefSeq" id="XP_022243992.1">
    <property type="nucleotide sequence ID" value="XM_022388284.1"/>
</dbReference>
<dbReference type="Gene3D" id="1.20.120.1750">
    <property type="match status" value="1"/>
</dbReference>
<dbReference type="InterPro" id="IPR002867">
    <property type="entry name" value="IBR_dom"/>
</dbReference>
<evidence type="ECO:0000256" key="16">
    <source>
        <dbReference type="SAM" id="MobiDB-lite"/>
    </source>
</evidence>
<keyword evidence="12" id="KW-0638">Presynaptic neurotoxin</keyword>
<evidence type="ECO:0000313" key="19">
    <source>
        <dbReference type="Proteomes" id="UP000694941"/>
    </source>
</evidence>
<keyword evidence="8" id="KW-0677">Repeat</keyword>
<evidence type="ECO:0000256" key="10">
    <source>
        <dbReference type="ARBA" id="ARBA00022786"/>
    </source>
</evidence>
<evidence type="ECO:0000259" key="18">
    <source>
        <dbReference type="PROSITE" id="PS51873"/>
    </source>
</evidence>
<evidence type="ECO:0000259" key="17">
    <source>
        <dbReference type="PROSITE" id="PS50089"/>
    </source>
</evidence>
<dbReference type="Gene3D" id="3.30.40.10">
    <property type="entry name" value="Zinc/RING finger domain, C3HC4 (zinc finger)"/>
    <property type="match status" value="1"/>
</dbReference>
<organism evidence="19 20">
    <name type="scientific">Limulus polyphemus</name>
    <name type="common">Atlantic horseshoe crab</name>
    <dbReference type="NCBI Taxonomy" id="6850"/>
    <lineage>
        <taxon>Eukaryota</taxon>
        <taxon>Metazoa</taxon>
        <taxon>Ecdysozoa</taxon>
        <taxon>Arthropoda</taxon>
        <taxon>Chelicerata</taxon>
        <taxon>Merostomata</taxon>
        <taxon>Xiphosura</taxon>
        <taxon>Limulidae</taxon>
        <taxon>Limulus</taxon>
    </lineage>
</organism>
<keyword evidence="9 15" id="KW-0863">Zinc-finger</keyword>
<keyword evidence="10" id="KW-0833">Ubl conjugation pathway</keyword>
<dbReference type="CDD" id="cd20346">
    <property type="entry name" value="BRcat_RBR_ANKIB1"/>
    <property type="match status" value="1"/>
</dbReference>
<dbReference type="InterPro" id="IPR027370">
    <property type="entry name" value="Znf-RING_euk"/>
</dbReference>
<dbReference type="InterPro" id="IPR031127">
    <property type="entry name" value="E3_UB_ligase_RBR"/>
</dbReference>
<dbReference type="PROSITE" id="PS50088">
    <property type="entry name" value="ANK_REPEAT"/>
    <property type="match status" value="1"/>
</dbReference>
<keyword evidence="13" id="KW-1053">Target membrane</keyword>
<keyword evidence="13" id="KW-0472">Membrane</keyword>
<dbReference type="Pfam" id="PF00023">
    <property type="entry name" value="Ank"/>
    <property type="match status" value="2"/>
</dbReference>
<evidence type="ECO:0000256" key="8">
    <source>
        <dbReference type="ARBA" id="ARBA00022737"/>
    </source>
</evidence>
<keyword evidence="7" id="KW-0479">Metal-binding</keyword>
<evidence type="ECO:0000256" key="2">
    <source>
        <dbReference type="ARBA" id="ARBA00004175"/>
    </source>
</evidence>
<evidence type="ECO:0000256" key="4">
    <source>
        <dbReference type="ARBA" id="ARBA00022483"/>
    </source>
</evidence>
<dbReference type="InterPro" id="IPR017907">
    <property type="entry name" value="Znf_RING_CS"/>
</dbReference>
<feature type="repeat" description="ANK" evidence="14">
    <location>
        <begin position="133"/>
        <end position="165"/>
    </location>
</feature>
<evidence type="ECO:0000256" key="3">
    <source>
        <dbReference type="ARBA" id="ARBA00012251"/>
    </source>
</evidence>
<dbReference type="InterPro" id="IPR036770">
    <property type="entry name" value="Ankyrin_rpt-contain_sf"/>
</dbReference>
<comment type="subcellular location">
    <subcellularLocation>
        <location evidence="2">Target cell membrane</location>
    </subcellularLocation>
</comment>
<dbReference type="Gene3D" id="1.25.40.20">
    <property type="entry name" value="Ankyrin repeat-containing domain"/>
    <property type="match status" value="1"/>
</dbReference>
<dbReference type="Pfam" id="PF22191">
    <property type="entry name" value="IBR_1"/>
    <property type="match status" value="1"/>
</dbReference>